<comment type="caution">
    <text evidence="2">The sequence shown here is derived from an EMBL/GenBank/DDBJ whole genome shotgun (WGS) entry which is preliminary data.</text>
</comment>
<proteinExistence type="predicted"/>
<organism evidence="2 3">
    <name type="scientific">Crotalaria pallida</name>
    <name type="common">Smooth rattlebox</name>
    <name type="synonym">Crotalaria striata</name>
    <dbReference type="NCBI Taxonomy" id="3830"/>
    <lineage>
        <taxon>Eukaryota</taxon>
        <taxon>Viridiplantae</taxon>
        <taxon>Streptophyta</taxon>
        <taxon>Embryophyta</taxon>
        <taxon>Tracheophyta</taxon>
        <taxon>Spermatophyta</taxon>
        <taxon>Magnoliopsida</taxon>
        <taxon>eudicotyledons</taxon>
        <taxon>Gunneridae</taxon>
        <taxon>Pentapetalae</taxon>
        <taxon>rosids</taxon>
        <taxon>fabids</taxon>
        <taxon>Fabales</taxon>
        <taxon>Fabaceae</taxon>
        <taxon>Papilionoideae</taxon>
        <taxon>50 kb inversion clade</taxon>
        <taxon>genistoids sensu lato</taxon>
        <taxon>core genistoids</taxon>
        <taxon>Crotalarieae</taxon>
        <taxon>Crotalaria</taxon>
    </lineage>
</organism>
<evidence type="ECO:0000313" key="3">
    <source>
        <dbReference type="Proteomes" id="UP001372338"/>
    </source>
</evidence>
<dbReference type="AlphaFoldDB" id="A0AAN9E803"/>
<keyword evidence="3" id="KW-1185">Reference proteome</keyword>
<keyword evidence="1" id="KW-1133">Transmembrane helix</keyword>
<sequence length="133" mass="14792">MCLIAWITKKMKAVGRKDPATSQTSNNSIAFHSHTATALFAVTVLSIASIVCSLHCALHTVFNRVLSSLRSPYCVQRRRHLSLCPTSNTLLGLHYKLCSIVAATLRLVEHQVFDKLCKRETERRTSGASLLRI</sequence>
<keyword evidence="1" id="KW-0812">Transmembrane</keyword>
<reference evidence="2 3" key="1">
    <citation type="submission" date="2024-01" db="EMBL/GenBank/DDBJ databases">
        <title>The genomes of 5 underutilized Papilionoideae crops provide insights into root nodulation and disease resistanc.</title>
        <authorList>
            <person name="Yuan L."/>
        </authorList>
    </citation>
    <scope>NUCLEOTIDE SEQUENCE [LARGE SCALE GENOMIC DNA]</scope>
    <source>
        <strain evidence="2">ZHUSHIDOU_FW_LH</strain>
        <tissue evidence="2">Leaf</tissue>
    </source>
</reference>
<dbReference type="Proteomes" id="UP001372338">
    <property type="component" value="Unassembled WGS sequence"/>
</dbReference>
<protein>
    <submittedName>
        <fullName evidence="2">Uncharacterized protein</fullName>
    </submittedName>
</protein>
<dbReference type="EMBL" id="JAYWIO010000008">
    <property type="protein sequence ID" value="KAK7246548.1"/>
    <property type="molecule type" value="Genomic_DNA"/>
</dbReference>
<name>A0AAN9E803_CROPI</name>
<evidence type="ECO:0000256" key="1">
    <source>
        <dbReference type="SAM" id="Phobius"/>
    </source>
</evidence>
<feature type="transmembrane region" description="Helical" evidence="1">
    <location>
        <begin position="38"/>
        <end position="62"/>
    </location>
</feature>
<evidence type="ECO:0000313" key="2">
    <source>
        <dbReference type="EMBL" id="KAK7246548.1"/>
    </source>
</evidence>
<keyword evidence="1" id="KW-0472">Membrane</keyword>
<gene>
    <name evidence="2" type="ORF">RIF29_41417</name>
</gene>
<accession>A0AAN9E803</accession>